<dbReference type="Pfam" id="PF03767">
    <property type="entry name" value="Acid_phosphat_B"/>
    <property type="match status" value="1"/>
</dbReference>
<sequence>MEGKQTASGGVYSVRTRSRHEGQFETRRLEQLLPLQGNLDSGKRARAYKSEKRAKLIAEGYRIHGSSGDQWSDLMGEPMANRSFKVPNPMYHIP</sequence>
<organism evidence="2 3">
    <name type="scientific">Platanthera guangdongensis</name>
    <dbReference type="NCBI Taxonomy" id="2320717"/>
    <lineage>
        <taxon>Eukaryota</taxon>
        <taxon>Viridiplantae</taxon>
        <taxon>Streptophyta</taxon>
        <taxon>Embryophyta</taxon>
        <taxon>Tracheophyta</taxon>
        <taxon>Spermatophyta</taxon>
        <taxon>Magnoliopsida</taxon>
        <taxon>Liliopsida</taxon>
        <taxon>Asparagales</taxon>
        <taxon>Orchidaceae</taxon>
        <taxon>Orchidoideae</taxon>
        <taxon>Orchideae</taxon>
        <taxon>Orchidinae</taxon>
        <taxon>Platanthera</taxon>
    </lineage>
</organism>
<evidence type="ECO:0000313" key="3">
    <source>
        <dbReference type="Proteomes" id="UP001412067"/>
    </source>
</evidence>
<feature type="region of interest" description="Disordered" evidence="1">
    <location>
        <begin position="1"/>
        <end position="47"/>
    </location>
</feature>
<dbReference type="EMBL" id="JBBWWR010000002">
    <property type="protein sequence ID" value="KAK8970220.1"/>
    <property type="molecule type" value="Genomic_DNA"/>
</dbReference>
<dbReference type="InterPro" id="IPR005519">
    <property type="entry name" value="Acid_phosphat_B-like"/>
</dbReference>
<dbReference type="PANTHER" id="PTHR31284">
    <property type="entry name" value="ACID PHOSPHATASE-LIKE PROTEIN"/>
    <property type="match status" value="1"/>
</dbReference>
<dbReference type="PANTHER" id="PTHR31284:SF10">
    <property type="entry name" value="ACID PHOSPHATASE-LIKE PROTEIN"/>
    <property type="match status" value="1"/>
</dbReference>
<dbReference type="Proteomes" id="UP001412067">
    <property type="component" value="Unassembled WGS sequence"/>
</dbReference>
<evidence type="ECO:0000313" key="2">
    <source>
        <dbReference type="EMBL" id="KAK8970220.1"/>
    </source>
</evidence>
<dbReference type="InterPro" id="IPR023214">
    <property type="entry name" value="HAD_sf"/>
</dbReference>
<keyword evidence="3" id="KW-1185">Reference proteome</keyword>
<dbReference type="Gene3D" id="3.40.50.1000">
    <property type="entry name" value="HAD superfamily/HAD-like"/>
    <property type="match status" value="1"/>
</dbReference>
<reference evidence="2 3" key="1">
    <citation type="journal article" date="2022" name="Nat. Plants">
        <title>Genomes of leafy and leafless Platanthera orchids illuminate the evolution of mycoheterotrophy.</title>
        <authorList>
            <person name="Li M.H."/>
            <person name="Liu K.W."/>
            <person name="Li Z."/>
            <person name="Lu H.C."/>
            <person name="Ye Q.L."/>
            <person name="Zhang D."/>
            <person name="Wang J.Y."/>
            <person name="Li Y.F."/>
            <person name="Zhong Z.M."/>
            <person name="Liu X."/>
            <person name="Yu X."/>
            <person name="Liu D.K."/>
            <person name="Tu X.D."/>
            <person name="Liu B."/>
            <person name="Hao Y."/>
            <person name="Liao X.Y."/>
            <person name="Jiang Y.T."/>
            <person name="Sun W.H."/>
            <person name="Chen J."/>
            <person name="Chen Y.Q."/>
            <person name="Ai Y."/>
            <person name="Zhai J.W."/>
            <person name="Wu S.S."/>
            <person name="Zhou Z."/>
            <person name="Hsiao Y.Y."/>
            <person name="Wu W.L."/>
            <person name="Chen Y.Y."/>
            <person name="Lin Y.F."/>
            <person name="Hsu J.L."/>
            <person name="Li C.Y."/>
            <person name="Wang Z.W."/>
            <person name="Zhao X."/>
            <person name="Zhong W.Y."/>
            <person name="Ma X.K."/>
            <person name="Ma L."/>
            <person name="Huang J."/>
            <person name="Chen G.Z."/>
            <person name="Huang M.Z."/>
            <person name="Huang L."/>
            <person name="Peng D.H."/>
            <person name="Luo Y.B."/>
            <person name="Zou S.Q."/>
            <person name="Chen S.P."/>
            <person name="Lan S."/>
            <person name="Tsai W.C."/>
            <person name="Van de Peer Y."/>
            <person name="Liu Z.J."/>
        </authorList>
    </citation>
    <scope>NUCLEOTIDE SEQUENCE [LARGE SCALE GENOMIC DNA]</scope>
    <source>
        <strain evidence="2">Lor288</strain>
    </source>
</reference>
<accession>A0ABR2N327</accession>
<evidence type="ECO:0000256" key="1">
    <source>
        <dbReference type="SAM" id="MobiDB-lite"/>
    </source>
</evidence>
<protein>
    <submittedName>
        <fullName evidence="2">Uncharacterized protein</fullName>
    </submittedName>
</protein>
<feature type="compositionally biased region" description="Basic and acidic residues" evidence="1">
    <location>
        <begin position="19"/>
        <end position="30"/>
    </location>
</feature>
<proteinExistence type="predicted"/>
<comment type="caution">
    <text evidence="2">The sequence shown here is derived from an EMBL/GenBank/DDBJ whole genome shotgun (WGS) entry which is preliminary data.</text>
</comment>
<name>A0ABR2N327_9ASPA</name>
<gene>
    <name evidence="2" type="ORF">KSP40_PGU012163</name>
</gene>